<dbReference type="EC" id="2.7.7.6" evidence="2"/>
<comment type="caution">
    <text evidence="13">The sequence shown here is derived from an EMBL/GenBank/DDBJ whole genome shotgun (WGS) entry which is preliminary data.</text>
</comment>
<feature type="domain" description="DNA-directed RNA polymerase RpoA/D/Rpb3-type" evidence="12">
    <location>
        <begin position="20"/>
        <end position="228"/>
    </location>
</feature>
<dbReference type="SUPFAM" id="SSF56553">
    <property type="entry name" value="Insert subdomain of RNA polymerase alpha subunit"/>
    <property type="match status" value="1"/>
</dbReference>
<comment type="catalytic activity">
    <reaction evidence="10">
        <text>RNA(n) + a ribonucleoside 5'-triphosphate = RNA(n+1) + diphosphate</text>
        <dbReference type="Rhea" id="RHEA:21248"/>
        <dbReference type="Rhea" id="RHEA-COMP:14527"/>
        <dbReference type="Rhea" id="RHEA-COMP:17342"/>
        <dbReference type="ChEBI" id="CHEBI:33019"/>
        <dbReference type="ChEBI" id="CHEBI:61557"/>
        <dbReference type="ChEBI" id="CHEBI:140395"/>
        <dbReference type="EC" id="2.7.7.6"/>
    </reaction>
</comment>
<dbReference type="Gene3D" id="2.170.120.12">
    <property type="entry name" value="DNA-directed RNA polymerase, insert domain"/>
    <property type="match status" value="1"/>
</dbReference>
<evidence type="ECO:0000256" key="4">
    <source>
        <dbReference type="ARBA" id="ARBA00022478"/>
    </source>
</evidence>
<evidence type="ECO:0000256" key="1">
    <source>
        <dbReference type="ARBA" id="ARBA00007123"/>
    </source>
</evidence>
<comment type="similarity">
    <text evidence="1">Belongs to the RNA polymerase alpha chain family.</text>
</comment>
<dbReference type="InterPro" id="IPR036603">
    <property type="entry name" value="RBP11-like"/>
</dbReference>
<dbReference type="InterPro" id="IPR011263">
    <property type="entry name" value="DNA-dir_RNA_pol_RpoA/D/Rpb3"/>
</dbReference>
<gene>
    <name evidence="13" type="primary">rpoA</name>
    <name evidence="13" type="ORF">CVU83_02125</name>
</gene>
<feature type="compositionally biased region" description="Acidic residues" evidence="11">
    <location>
        <begin position="247"/>
        <end position="259"/>
    </location>
</feature>
<feature type="region of interest" description="Disordered" evidence="11">
    <location>
        <begin position="247"/>
        <end position="271"/>
    </location>
</feature>
<keyword evidence="5" id="KW-0808">Transferase</keyword>
<dbReference type="NCBIfam" id="TIGR02027">
    <property type="entry name" value="rpoA"/>
    <property type="match status" value="1"/>
</dbReference>
<organism evidence="13 14">
    <name type="scientific">Candidatus Falkowbacteria bacterium HGW-Falkowbacteria-2</name>
    <dbReference type="NCBI Taxonomy" id="2013769"/>
    <lineage>
        <taxon>Bacteria</taxon>
        <taxon>Candidatus Falkowiibacteriota</taxon>
    </lineage>
</organism>
<keyword evidence="4 13" id="KW-0240">DNA-directed RNA polymerase</keyword>
<dbReference type="CDD" id="cd06928">
    <property type="entry name" value="RNAP_alpha_NTD"/>
    <property type="match status" value="1"/>
</dbReference>
<dbReference type="Pfam" id="PF01000">
    <property type="entry name" value="RNA_pol_A_bac"/>
    <property type="match status" value="1"/>
</dbReference>
<dbReference type="Pfam" id="PF01193">
    <property type="entry name" value="RNA_pol_L"/>
    <property type="match status" value="1"/>
</dbReference>
<dbReference type="GO" id="GO:0003899">
    <property type="term" value="F:DNA-directed RNA polymerase activity"/>
    <property type="evidence" value="ECO:0007669"/>
    <property type="project" value="UniProtKB-EC"/>
</dbReference>
<evidence type="ECO:0000256" key="11">
    <source>
        <dbReference type="SAM" id="MobiDB-lite"/>
    </source>
</evidence>
<accession>A0A2N2E0E6</accession>
<sequence length="271" mass="29825">MENIALPKKVDFLTGKNANEGVVVVEPLYPGYGMTLGNSLRRVLLSSLPGAAVVGVKIKGASHEFTTISGIQEDILEIMLNIKQLRLKIHGDEEVRLELKVKGKQSVTAEMITKNTAVEIKNPELVLATLTDEKASLEVEIFARTGRGYRLSEGAKRENNELGYIEIDSIFSPVLSVSLDVENTRVGKMTNWDKLLINMRTDGTLSPMEAFNQATQILVDQFNALLPHSEEPAPAIEEEEVAAADLNTEEIEEEAAPVEETEKPAKKKSKK</sequence>
<evidence type="ECO:0000256" key="3">
    <source>
        <dbReference type="ARBA" id="ARBA00015972"/>
    </source>
</evidence>
<dbReference type="GO" id="GO:0006351">
    <property type="term" value="P:DNA-templated transcription"/>
    <property type="evidence" value="ECO:0007669"/>
    <property type="project" value="InterPro"/>
</dbReference>
<dbReference type="InterPro" id="IPR011773">
    <property type="entry name" value="DNA-dir_RpoA"/>
</dbReference>
<dbReference type="EMBL" id="PHAH01000023">
    <property type="protein sequence ID" value="PKM88162.1"/>
    <property type="molecule type" value="Genomic_DNA"/>
</dbReference>
<evidence type="ECO:0000256" key="8">
    <source>
        <dbReference type="ARBA" id="ARBA00032524"/>
    </source>
</evidence>
<evidence type="ECO:0000313" key="14">
    <source>
        <dbReference type="Proteomes" id="UP000233325"/>
    </source>
</evidence>
<evidence type="ECO:0000256" key="2">
    <source>
        <dbReference type="ARBA" id="ARBA00012418"/>
    </source>
</evidence>
<reference evidence="13 14" key="1">
    <citation type="journal article" date="2017" name="ISME J.">
        <title>Potential for microbial H2 and metal transformations associated with novel bacteria and archaea in deep terrestrial subsurface sediments.</title>
        <authorList>
            <person name="Hernsdorf A.W."/>
            <person name="Amano Y."/>
            <person name="Miyakawa K."/>
            <person name="Ise K."/>
            <person name="Suzuki Y."/>
            <person name="Anantharaman K."/>
            <person name="Probst A."/>
            <person name="Burstein D."/>
            <person name="Thomas B.C."/>
            <person name="Banfield J.F."/>
        </authorList>
    </citation>
    <scope>NUCLEOTIDE SEQUENCE [LARGE SCALE GENOMIC DNA]</scope>
    <source>
        <strain evidence="13">HGW-Falkowbacteria-2</strain>
    </source>
</reference>
<evidence type="ECO:0000256" key="9">
    <source>
        <dbReference type="ARBA" id="ARBA00033070"/>
    </source>
</evidence>
<name>A0A2N2E0E6_9BACT</name>
<dbReference type="Proteomes" id="UP000233325">
    <property type="component" value="Unassembled WGS sequence"/>
</dbReference>
<keyword evidence="7" id="KW-0804">Transcription</keyword>
<evidence type="ECO:0000256" key="5">
    <source>
        <dbReference type="ARBA" id="ARBA00022679"/>
    </source>
</evidence>
<dbReference type="AlphaFoldDB" id="A0A2N2E0E6"/>
<dbReference type="FunFam" id="2.170.120.12:FF:000001">
    <property type="entry name" value="DNA-directed RNA polymerase subunit alpha"/>
    <property type="match status" value="1"/>
</dbReference>
<dbReference type="GO" id="GO:0000428">
    <property type="term" value="C:DNA-directed RNA polymerase complex"/>
    <property type="evidence" value="ECO:0007669"/>
    <property type="project" value="UniProtKB-KW"/>
</dbReference>
<dbReference type="SMART" id="SM00662">
    <property type="entry name" value="RPOLD"/>
    <property type="match status" value="1"/>
</dbReference>
<dbReference type="InterPro" id="IPR036643">
    <property type="entry name" value="RNApol_insert_sf"/>
</dbReference>
<dbReference type="GO" id="GO:0046983">
    <property type="term" value="F:protein dimerization activity"/>
    <property type="evidence" value="ECO:0007669"/>
    <property type="project" value="InterPro"/>
</dbReference>
<evidence type="ECO:0000313" key="13">
    <source>
        <dbReference type="EMBL" id="PKM88162.1"/>
    </source>
</evidence>
<protein>
    <recommendedName>
        <fullName evidence="3">DNA-directed RNA polymerase subunit alpha</fullName>
        <ecNumber evidence="2">2.7.7.6</ecNumber>
    </recommendedName>
    <alternativeName>
        <fullName evidence="9">RNA polymerase subunit alpha</fullName>
    </alternativeName>
    <alternativeName>
        <fullName evidence="8">Transcriptase subunit alpha</fullName>
    </alternativeName>
</protein>
<proteinExistence type="inferred from homology"/>
<dbReference type="Gene3D" id="3.30.1360.10">
    <property type="entry name" value="RNA polymerase, RBP11-like subunit"/>
    <property type="match status" value="1"/>
</dbReference>
<dbReference type="SUPFAM" id="SSF55257">
    <property type="entry name" value="RBP11-like subunits of RNA polymerase"/>
    <property type="match status" value="1"/>
</dbReference>
<evidence type="ECO:0000256" key="6">
    <source>
        <dbReference type="ARBA" id="ARBA00022695"/>
    </source>
</evidence>
<dbReference type="GO" id="GO:0005737">
    <property type="term" value="C:cytoplasm"/>
    <property type="evidence" value="ECO:0007669"/>
    <property type="project" value="UniProtKB-ARBA"/>
</dbReference>
<dbReference type="InterPro" id="IPR011262">
    <property type="entry name" value="DNA-dir_RNA_pol_insert"/>
</dbReference>
<dbReference type="GO" id="GO:0003677">
    <property type="term" value="F:DNA binding"/>
    <property type="evidence" value="ECO:0007669"/>
    <property type="project" value="InterPro"/>
</dbReference>
<evidence type="ECO:0000256" key="7">
    <source>
        <dbReference type="ARBA" id="ARBA00023163"/>
    </source>
</evidence>
<evidence type="ECO:0000256" key="10">
    <source>
        <dbReference type="ARBA" id="ARBA00048552"/>
    </source>
</evidence>
<evidence type="ECO:0000259" key="12">
    <source>
        <dbReference type="SMART" id="SM00662"/>
    </source>
</evidence>
<keyword evidence="6" id="KW-0548">Nucleotidyltransferase</keyword>